<gene>
    <name evidence="2" type="ORF">E1288_07960</name>
</gene>
<proteinExistence type="predicted"/>
<organism evidence="2 3">
    <name type="scientific">Saccharopolyspora elongata</name>
    <dbReference type="NCBI Taxonomy" id="2530387"/>
    <lineage>
        <taxon>Bacteria</taxon>
        <taxon>Bacillati</taxon>
        <taxon>Actinomycetota</taxon>
        <taxon>Actinomycetes</taxon>
        <taxon>Pseudonocardiales</taxon>
        <taxon>Pseudonocardiaceae</taxon>
        <taxon>Saccharopolyspora</taxon>
    </lineage>
</organism>
<evidence type="ECO:0000256" key="1">
    <source>
        <dbReference type="SAM" id="MobiDB-lite"/>
    </source>
</evidence>
<dbReference type="Proteomes" id="UP000294947">
    <property type="component" value="Unassembled WGS sequence"/>
</dbReference>
<name>A0A4R4Z7L9_9PSEU</name>
<evidence type="ECO:0000313" key="2">
    <source>
        <dbReference type="EMBL" id="TDD53936.1"/>
    </source>
</evidence>
<dbReference type="RefSeq" id="WP_132482805.1">
    <property type="nucleotide sequence ID" value="NZ_SMKW01000007.1"/>
</dbReference>
<evidence type="ECO:0000313" key="3">
    <source>
        <dbReference type="Proteomes" id="UP000294947"/>
    </source>
</evidence>
<keyword evidence="3" id="KW-1185">Reference proteome</keyword>
<feature type="region of interest" description="Disordered" evidence="1">
    <location>
        <begin position="1"/>
        <end position="22"/>
    </location>
</feature>
<accession>A0A4R4Z7L9</accession>
<dbReference type="EMBL" id="SMKW01000007">
    <property type="protein sequence ID" value="TDD53936.1"/>
    <property type="molecule type" value="Genomic_DNA"/>
</dbReference>
<dbReference type="AlphaFoldDB" id="A0A4R4Z7L9"/>
<dbReference type="OrthoDB" id="3699506at2"/>
<reference evidence="2 3" key="1">
    <citation type="submission" date="2019-03" db="EMBL/GenBank/DDBJ databases">
        <title>Draft genome sequences of novel Actinobacteria.</title>
        <authorList>
            <person name="Sahin N."/>
            <person name="Ay H."/>
            <person name="Saygin H."/>
        </authorList>
    </citation>
    <scope>NUCLEOTIDE SEQUENCE [LARGE SCALE GENOMIC DNA]</scope>
    <source>
        <strain evidence="2 3">7K502</strain>
    </source>
</reference>
<sequence>MTWGPGQQPPQEPQPGRKPMHQPIVLTGGYALDLDSSDPLWVTKPTKDYSGQDLEYSSGYLYADWHVAPATAKATFEDCVRAGYHSYVNSNYLVTGAAFCVKTSDGNYARIVVRDNQESQQLTLDVVVWKMPS</sequence>
<comment type="caution">
    <text evidence="2">The sequence shown here is derived from an EMBL/GenBank/DDBJ whole genome shotgun (WGS) entry which is preliminary data.</text>
</comment>
<protein>
    <submittedName>
        <fullName evidence="2">Uncharacterized protein</fullName>
    </submittedName>
</protein>